<proteinExistence type="predicted"/>
<dbReference type="AlphaFoldDB" id="A0A2J6SAE2"/>
<name>A0A2J6SAE2_HYAVF</name>
<dbReference type="EMBL" id="KZ613938">
    <property type="protein sequence ID" value="PMD47720.1"/>
    <property type="molecule type" value="Genomic_DNA"/>
</dbReference>
<evidence type="ECO:0000313" key="3">
    <source>
        <dbReference type="Proteomes" id="UP000235786"/>
    </source>
</evidence>
<keyword evidence="3" id="KW-1185">Reference proteome</keyword>
<dbReference type="PANTHER" id="PTHR37540">
    <property type="entry name" value="TRANSCRIPTION FACTOR (ACR-2), PUTATIVE-RELATED-RELATED"/>
    <property type="match status" value="1"/>
</dbReference>
<evidence type="ECO:0000256" key="1">
    <source>
        <dbReference type="SAM" id="MobiDB-lite"/>
    </source>
</evidence>
<sequence>MPIAGVHSTSSGSSKPPSHSSGIRLEWIDEQERRRDPKSHLRTVVRSIAKRNYHLNLNAAKAKAKAKPLRKLGKAAHPTITAERNRVSGQGSSTGNTGYALPTDVYQVSNGHYPFTQLVESGKRFSIQSSQRRSTPQLILGAGVIDPFDSFPVKMTPHLHKIVHHYTSYMCHLLPRREDGQNLINTQWVPMCMVNIMGFKSLLVAAETSLRGNSGLNPWSLLTMELMTEIVGLLRKEISCSNPNVSDTMIATLVNIAGIELTWGNRGEYENHMMGLREMVRIRRRQKNELSSFLGGMVNW</sequence>
<dbReference type="InterPro" id="IPR021858">
    <property type="entry name" value="Fun_TF"/>
</dbReference>
<feature type="compositionally biased region" description="Basic and acidic residues" evidence="1">
    <location>
        <begin position="26"/>
        <end position="39"/>
    </location>
</feature>
<accession>A0A2J6SAE2</accession>
<dbReference type="Proteomes" id="UP000235786">
    <property type="component" value="Unassembled WGS sequence"/>
</dbReference>
<reference evidence="2 3" key="1">
    <citation type="submission" date="2016-04" db="EMBL/GenBank/DDBJ databases">
        <title>A degradative enzymes factory behind the ericoid mycorrhizal symbiosis.</title>
        <authorList>
            <consortium name="DOE Joint Genome Institute"/>
            <person name="Martino E."/>
            <person name="Morin E."/>
            <person name="Grelet G."/>
            <person name="Kuo A."/>
            <person name="Kohler A."/>
            <person name="Daghino S."/>
            <person name="Barry K."/>
            <person name="Choi C."/>
            <person name="Cichocki N."/>
            <person name="Clum A."/>
            <person name="Copeland A."/>
            <person name="Hainaut M."/>
            <person name="Haridas S."/>
            <person name="Labutti K."/>
            <person name="Lindquist E."/>
            <person name="Lipzen A."/>
            <person name="Khouja H.-R."/>
            <person name="Murat C."/>
            <person name="Ohm R."/>
            <person name="Olson A."/>
            <person name="Spatafora J."/>
            <person name="Veneault-Fourrey C."/>
            <person name="Henrissat B."/>
            <person name="Grigoriev I."/>
            <person name="Martin F."/>
            <person name="Perotto S."/>
        </authorList>
    </citation>
    <scope>NUCLEOTIDE SEQUENCE [LARGE SCALE GENOMIC DNA]</scope>
    <source>
        <strain evidence="2 3">F</strain>
    </source>
</reference>
<evidence type="ECO:0000313" key="2">
    <source>
        <dbReference type="EMBL" id="PMD47720.1"/>
    </source>
</evidence>
<dbReference type="Pfam" id="PF11951">
    <property type="entry name" value="Fungal_trans_2"/>
    <property type="match status" value="1"/>
</dbReference>
<organism evidence="2 3">
    <name type="scientific">Hyaloscypha variabilis (strain UAMH 11265 / GT02V1 / F)</name>
    <name type="common">Meliniomyces variabilis</name>
    <dbReference type="NCBI Taxonomy" id="1149755"/>
    <lineage>
        <taxon>Eukaryota</taxon>
        <taxon>Fungi</taxon>
        <taxon>Dikarya</taxon>
        <taxon>Ascomycota</taxon>
        <taxon>Pezizomycotina</taxon>
        <taxon>Leotiomycetes</taxon>
        <taxon>Helotiales</taxon>
        <taxon>Hyaloscyphaceae</taxon>
        <taxon>Hyaloscypha</taxon>
        <taxon>Hyaloscypha variabilis</taxon>
    </lineage>
</organism>
<feature type="region of interest" description="Disordered" evidence="1">
    <location>
        <begin position="1"/>
        <end position="40"/>
    </location>
</feature>
<dbReference type="PANTHER" id="PTHR37540:SF5">
    <property type="entry name" value="TRANSCRIPTION FACTOR DOMAIN-CONTAINING PROTEIN"/>
    <property type="match status" value="1"/>
</dbReference>
<gene>
    <name evidence="2" type="ORF">L207DRAFT_162993</name>
</gene>
<protein>
    <submittedName>
        <fullName evidence="2">Uncharacterized protein</fullName>
    </submittedName>
</protein>
<feature type="compositionally biased region" description="Low complexity" evidence="1">
    <location>
        <begin position="7"/>
        <end position="22"/>
    </location>
</feature>